<feature type="compositionally biased region" description="Low complexity" evidence="1">
    <location>
        <begin position="155"/>
        <end position="168"/>
    </location>
</feature>
<keyword evidence="3" id="KW-1185">Reference proteome</keyword>
<evidence type="ECO:0000313" key="2">
    <source>
        <dbReference type="EMBL" id="VEN41260.1"/>
    </source>
</evidence>
<evidence type="ECO:0000256" key="1">
    <source>
        <dbReference type="SAM" id="MobiDB-lite"/>
    </source>
</evidence>
<proteinExistence type="predicted"/>
<feature type="compositionally biased region" description="Basic residues" evidence="1">
    <location>
        <begin position="65"/>
        <end position="74"/>
    </location>
</feature>
<evidence type="ECO:0000313" key="3">
    <source>
        <dbReference type="Proteomes" id="UP000410492"/>
    </source>
</evidence>
<protein>
    <submittedName>
        <fullName evidence="2">Uncharacterized protein</fullName>
    </submittedName>
</protein>
<dbReference type="EMBL" id="CAACVG010006724">
    <property type="protein sequence ID" value="VEN41260.1"/>
    <property type="molecule type" value="Genomic_DNA"/>
</dbReference>
<dbReference type="AlphaFoldDB" id="A0A653C079"/>
<feature type="non-terminal residue" evidence="2">
    <location>
        <position position="184"/>
    </location>
</feature>
<feature type="region of interest" description="Disordered" evidence="1">
    <location>
        <begin position="62"/>
        <end position="109"/>
    </location>
</feature>
<reference evidence="2 3" key="1">
    <citation type="submission" date="2019-01" db="EMBL/GenBank/DDBJ databases">
        <authorList>
            <person name="Sayadi A."/>
        </authorList>
    </citation>
    <scope>NUCLEOTIDE SEQUENCE [LARGE SCALE GENOMIC DNA]</scope>
</reference>
<feature type="compositionally biased region" description="Basic and acidic residues" evidence="1">
    <location>
        <begin position="82"/>
        <end position="100"/>
    </location>
</feature>
<gene>
    <name evidence="2" type="ORF">CALMAC_LOCUS5149</name>
</gene>
<organism evidence="2 3">
    <name type="scientific">Callosobruchus maculatus</name>
    <name type="common">Southern cowpea weevil</name>
    <name type="synonym">Pulse bruchid</name>
    <dbReference type="NCBI Taxonomy" id="64391"/>
    <lineage>
        <taxon>Eukaryota</taxon>
        <taxon>Metazoa</taxon>
        <taxon>Ecdysozoa</taxon>
        <taxon>Arthropoda</taxon>
        <taxon>Hexapoda</taxon>
        <taxon>Insecta</taxon>
        <taxon>Pterygota</taxon>
        <taxon>Neoptera</taxon>
        <taxon>Endopterygota</taxon>
        <taxon>Coleoptera</taxon>
        <taxon>Polyphaga</taxon>
        <taxon>Cucujiformia</taxon>
        <taxon>Chrysomeloidea</taxon>
        <taxon>Chrysomelidae</taxon>
        <taxon>Bruchinae</taxon>
        <taxon>Bruchini</taxon>
        <taxon>Callosobruchus</taxon>
    </lineage>
</organism>
<feature type="region of interest" description="Disordered" evidence="1">
    <location>
        <begin position="1"/>
        <end position="30"/>
    </location>
</feature>
<name>A0A653C079_CALMS</name>
<feature type="region of interest" description="Disordered" evidence="1">
    <location>
        <begin position="128"/>
        <end position="184"/>
    </location>
</feature>
<dbReference type="Proteomes" id="UP000410492">
    <property type="component" value="Unassembled WGS sequence"/>
</dbReference>
<sequence length="184" mass="19975">MATICFRPPPLPPSRKSPSNSQQRYRGKQHHHLLSSTYLSFRDPAEDEVPTTAEEVELADLKARNGPKRGRKVSHSNSFGREGSRDPRAVMTRSHSEGNLKKIGGGPTNINRYMKVLSGSWRNLLNLGGMSRPPKPAATAKKVAPPAVPHEFRHSGSSFGSSQGYASSEDAAFLAPADPPGLPR</sequence>
<accession>A0A653C079</accession>
<dbReference type="OrthoDB" id="7634573at2759"/>